<dbReference type="Proteomes" id="UP001249851">
    <property type="component" value="Unassembled WGS sequence"/>
</dbReference>
<evidence type="ECO:0000256" key="3">
    <source>
        <dbReference type="ARBA" id="ARBA00022614"/>
    </source>
</evidence>
<sequence>MSNAKSGTQLVLGTGFSSQCFPVRSLTRFKRQDDDGGAWLVAYRAEQRRRFKAVICAGDPSASSKSLIKTFKREESQTTEEDLKPRKLDGFYLMKKFHVEDPSDLCSIRISGQELREVNENDFLLFDNVIHVDAGDNNLPFPAFSKFSALKELELPLNNIHDTIQIQPDMFKNLETLDLSYNRLTDEDILALGLLTNLRTLHLTGRRASLNIKMRIIGNEIKKLPVEMTRMYRKITGMTLSGTVESQEQRLRFPALENLYLDHNELTDLSTFASLAGLRKLKYLNLEHNEISSIPHLRLLGARVRQEEISKQENQTPSRDNSLSNVNEIEAEVEGIPVNKKQGETVEETRNESILDEVDEILDQKLAGDEERSTDFKDETHIKLQSSALLEDHSLLGDKYNPPIPFTNLLHINLANNLIFEEEGLLTLIGWPSLKELVIWGNPLTTVFKGDPPVLSFQLGRLKGVRIFR</sequence>
<keyword evidence="3" id="KW-0433">Leucine-rich repeat</keyword>
<dbReference type="GO" id="GO:0005634">
    <property type="term" value="C:nucleus"/>
    <property type="evidence" value="ECO:0007669"/>
    <property type="project" value="TreeGrafter"/>
</dbReference>
<dbReference type="PANTHER" id="PTHR22710">
    <property type="entry name" value="X-RAY RADIATION RESISTANCE ASSOCIATED PROTEIN 1 XRRA1"/>
    <property type="match status" value="1"/>
</dbReference>
<dbReference type="InterPro" id="IPR032675">
    <property type="entry name" value="LRR_dom_sf"/>
</dbReference>
<protein>
    <submittedName>
        <fullName evidence="5">X-ray radiation resistance-associated protein 1</fullName>
    </submittedName>
</protein>
<evidence type="ECO:0000313" key="5">
    <source>
        <dbReference type="EMBL" id="KAK2558870.1"/>
    </source>
</evidence>
<dbReference type="Gene3D" id="3.80.10.10">
    <property type="entry name" value="Ribonuclease Inhibitor"/>
    <property type="match status" value="2"/>
</dbReference>
<dbReference type="Pfam" id="PF12799">
    <property type="entry name" value="LRR_4"/>
    <property type="match status" value="2"/>
</dbReference>
<evidence type="ECO:0000256" key="1">
    <source>
        <dbReference type="ARBA" id="ARBA00004496"/>
    </source>
</evidence>
<dbReference type="InterPro" id="IPR001611">
    <property type="entry name" value="Leu-rich_rpt"/>
</dbReference>
<dbReference type="GO" id="GO:0005737">
    <property type="term" value="C:cytoplasm"/>
    <property type="evidence" value="ECO:0007669"/>
    <property type="project" value="UniProtKB-SubCell"/>
</dbReference>
<dbReference type="PANTHER" id="PTHR22710:SF2">
    <property type="entry name" value="X-RAY RADIATION RESISTANCE-ASSOCIATED PROTEIN 1"/>
    <property type="match status" value="1"/>
</dbReference>
<dbReference type="SMART" id="SM00369">
    <property type="entry name" value="LRR_TYP"/>
    <property type="match status" value="3"/>
</dbReference>
<keyword evidence="2" id="KW-0963">Cytoplasm</keyword>
<accession>A0AAD9QCU7</accession>
<evidence type="ECO:0000256" key="2">
    <source>
        <dbReference type="ARBA" id="ARBA00022490"/>
    </source>
</evidence>
<reference evidence="5" key="1">
    <citation type="journal article" date="2023" name="G3 (Bethesda)">
        <title>Whole genome assembly and annotation of the endangered Caribbean coral Acropora cervicornis.</title>
        <authorList>
            <person name="Selwyn J.D."/>
            <person name="Vollmer S.V."/>
        </authorList>
    </citation>
    <scope>NUCLEOTIDE SEQUENCE</scope>
    <source>
        <strain evidence="5">K2</strain>
    </source>
</reference>
<proteinExistence type="predicted"/>
<comment type="subcellular location">
    <subcellularLocation>
        <location evidence="1">Cytoplasm</location>
    </subcellularLocation>
</comment>
<name>A0AAD9QCU7_ACRCE</name>
<dbReference type="EMBL" id="JARQWQ010000042">
    <property type="protein sequence ID" value="KAK2558870.1"/>
    <property type="molecule type" value="Genomic_DNA"/>
</dbReference>
<dbReference type="PROSITE" id="PS51450">
    <property type="entry name" value="LRR"/>
    <property type="match status" value="3"/>
</dbReference>
<keyword evidence="4" id="KW-0677">Repeat</keyword>
<comment type="caution">
    <text evidence="5">The sequence shown here is derived from an EMBL/GenBank/DDBJ whole genome shotgun (WGS) entry which is preliminary data.</text>
</comment>
<organism evidence="5 6">
    <name type="scientific">Acropora cervicornis</name>
    <name type="common">Staghorn coral</name>
    <dbReference type="NCBI Taxonomy" id="6130"/>
    <lineage>
        <taxon>Eukaryota</taxon>
        <taxon>Metazoa</taxon>
        <taxon>Cnidaria</taxon>
        <taxon>Anthozoa</taxon>
        <taxon>Hexacorallia</taxon>
        <taxon>Scleractinia</taxon>
        <taxon>Astrocoeniina</taxon>
        <taxon>Acroporidae</taxon>
        <taxon>Acropora</taxon>
    </lineage>
</organism>
<evidence type="ECO:0000256" key="4">
    <source>
        <dbReference type="ARBA" id="ARBA00022737"/>
    </source>
</evidence>
<dbReference type="AlphaFoldDB" id="A0AAD9QCU7"/>
<evidence type="ECO:0000313" key="6">
    <source>
        <dbReference type="Proteomes" id="UP001249851"/>
    </source>
</evidence>
<dbReference type="SUPFAM" id="SSF52047">
    <property type="entry name" value="RNI-like"/>
    <property type="match status" value="1"/>
</dbReference>
<dbReference type="InterPro" id="IPR003591">
    <property type="entry name" value="Leu-rich_rpt_typical-subtyp"/>
</dbReference>
<reference evidence="5" key="2">
    <citation type="journal article" date="2023" name="Science">
        <title>Genomic signatures of disease resistance in endangered staghorn corals.</title>
        <authorList>
            <person name="Vollmer S.V."/>
            <person name="Selwyn J.D."/>
            <person name="Despard B.A."/>
            <person name="Roesel C.L."/>
        </authorList>
    </citation>
    <scope>NUCLEOTIDE SEQUENCE</scope>
    <source>
        <strain evidence="5">K2</strain>
    </source>
</reference>
<dbReference type="InterPro" id="IPR025875">
    <property type="entry name" value="Leu-rich_rpt_4"/>
</dbReference>
<keyword evidence="6" id="KW-1185">Reference proteome</keyword>
<gene>
    <name evidence="5" type="ORF">P5673_018483</name>
</gene>